<comment type="caution">
    <text evidence="1">The sequence shown here is derived from an EMBL/GenBank/DDBJ whole genome shotgun (WGS) entry which is preliminary data.</text>
</comment>
<reference evidence="1" key="1">
    <citation type="journal article" date="2023" name="G3 (Bethesda)">
        <title>A reference genome for the long-term kleptoplast-retaining sea slug Elysia crispata morphotype clarki.</title>
        <authorList>
            <person name="Eastman K.E."/>
            <person name="Pendleton A.L."/>
            <person name="Shaikh M.A."/>
            <person name="Suttiyut T."/>
            <person name="Ogas R."/>
            <person name="Tomko P."/>
            <person name="Gavelis G."/>
            <person name="Widhalm J.R."/>
            <person name="Wisecaver J.H."/>
        </authorList>
    </citation>
    <scope>NUCLEOTIDE SEQUENCE</scope>
    <source>
        <strain evidence="1">ECLA1</strain>
    </source>
</reference>
<evidence type="ECO:0000313" key="2">
    <source>
        <dbReference type="Proteomes" id="UP001283361"/>
    </source>
</evidence>
<evidence type="ECO:0000313" key="1">
    <source>
        <dbReference type="EMBL" id="KAK3709758.1"/>
    </source>
</evidence>
<dbReference type="EMBL" id="JAWDGP010007653">
    <property type="protein sequence ID" value="KAK3709758.1"/>
    <property type="molecule type" value="Genomic_DNA"/>
</dbReference>
<keyword evidence="2" id="KW-1185">Reference proteome</keyword>
<proteinExistence type="predicted"/>
<protein>
    <submittedName>
        <fullName evidence="1">Uncharacterized protein</fullName>
    </submittedName>
</protein>
<name>A0AAE0XT75_9GAST</name>
<dbReference type="Proteomes" id="UP001283361">
    <property type="component" value="Unassembled WGS sequence"/>
</dbReference>
<accession>A0AAE0XT75</accession>
<gene>
    <name evidence="1" type="ORF">RRG08_028793</name>
</gene>
<organism evidence="1 2">
    <name type="scientific">Elysia crispata</name>
    <name type="common">lettuce slug</name>
    <dbReference type="NCBI Taxonomy" id="231223"/>
    <lineage>
        <taxon>Eukaryota</taxon>
        <taxon>Metazoa</taxon>
        <taxon>Spiralia</taxon>
        <taxon>Lophotrochozoa</taxon>
        <taxon>Mollusca</taxon>
        <taxon>Gastropoda</taxon>
        <taxon>Heterobranchia</taxon>
        <taxon>Euthyneura</taxon>
        <taxon>Panpulmonata</taxon>
        <taxon>Sacoglossa</taxon>
        <taxon>Placobranchoidea</taxon>
        <taxon>Plakobranchidae</taxon>
        <taxon>Elysia</taxon>
    </lineage>
</organism>
<dbReference type="AlphaFoldDB" id="A0AAE0XT75"/>
<sequence>MQGVGLESAQYAAGRLGIATDLSIRTRGLVQEKNKIVSSCVKHWADLLDTSLLVTICCIARLSWDKWAVLAL</sequence>